<comment type="caution">
    <text evidence="6">The sequence shown here is derived from an EMBL/GenBank/DDBJ whole genome shotgun (WGS) entry which is preliminary data.</text>
</comment>
<keyword evidence="4" id="KW-1133">Transmembrane helix</keyword>
<dbReference type="InterPro" id="IPR001867">
    <property type="entry name" value="OmpR/PhoB-type_DNA-bd"/>
</dbReference>
<dbReference type="Pfam" id="PF00486">
    <property type="entry name" value="Trans_reg_C"/>
    <property type="match status" value="1"/>
</dbReference>
<keyword evidence="4" id="KW-0472">Membrane</keyword>
<dbReference type="SUPFAM" id="SSF82171">
    <property type="entry name" value="DPP6 N-terminal domain-like"/>
    <property type="match status" value="2"/>
</dbReference>
<keyword evidence="2 3" id="KW-0238">DNA-binding</keyword>
<protein>
    <submittedName>
        <fullName evidence="6">Transcriptional regulator</fullName>
    </submittedName>
</protein>
<evidence type="ECO:0000256" key="4">
    <source>
        <dbReference type="SAM" id="Phobius"/>
    </source>
</evidence>
<evidence type="ECO:0000256" key="2">
    <source>
        <dbReference type="ARBA" id="ARBA00023125"/>
    </source>
</evidence>
<dbReference type="CDD" id="cd00383">
    <property type="entry name" value="trans_reg_C"/>
    <property type="match status" value="1"/>
</dbReference>
<proteinExistence type="inferred from homology"/>
<feature type="DNA-binding region" description="OmpR/PhoB-type" evidence="3">
    <location>
        <begin position="6"/>
        <end position="112"/>
    </location>
</feature>
<dbReference type="InterPro" id="IPR011659">
    <property type="entry name" value="WD40"/>
</dbReference>
<reference evidence="6 7" key="1">
    <citation type="submission" date="2021-05" db="EMBL/GenBank/DDBJ databases">
        <title>Molecular characterization for Shewanella algae harboring chromosomal blaOXA-55-like strains isolated from clinical and environment sample.</title>
        <authorList>
            <person name="Ohama Y."/>
            <person name="Aoki K."/>
            <person name="Harada S."/>
            <person name="Moriya K."/>
            <person name="Ishii Y."/>
            <person name="Tateda K."/>
        </authorList>
    </citation>
    <scope>NUCLEOTIDE SEQUENCE [LARGE SCALE GENOMIC DNA]</scope>
    <source>
        <strain evidence="6 7">LMG 23746</strain>
    </source>
</reference>
<dbReference type="PANTHER" id="PTHR36842:SF1">
    <property type="entry name" value="PROTEIN TOLB"/>
    <property type="match status" value="1"/>
</dbReference>
<dbReference type="Gene3D" id="1.10.10.10">
    <property type="entry name" value="Winged helix-like DNA-binding domain superfamily/Winged helix DNA-binding domain"/>
    <property type="match status" value="1"/>
</dbReference>
<evidence type="ECO:0000259" key="5">
    <source>
        <dbReference type="PROSITE" id="PS51755"/>
    </source>
</evidence>
<dbReference type="Pfam" id="PF07676">
    <property type="entry name" value="PD40"/>
    <property type="match status" value="3"/>
</dbReference>
<evidence type="ECO:0000313" key="7">
    <source>
        <dbReference type="Proteomes" id="UP000761574"/>
    </source>
</evidence>
<dbReference type="InterPro" id="IPR011042">
    <property type="entry name" value="6-blade_b-propeller_TolB-like"/>
</dbReference>
<comment type="similarity">
    <text evidence="1">Belongs to the TolB family.</text>
</comment>
<feature type="transmembrane region" description="Helical" evidence="4">
    <location>
        <begin position="146"/>
        <end position="165"/>
    </location>
</feature>
<gene>
    <name evidence="6" type="ORF">TUM4630_09370</name>
</gene>
<sequence length="728" mass="82021">MAVVKELGFKLGRCEVSPLGHSLVFSPETPGQDAMQVSLQPKFIDVLCYLAQHYPNVVTRGALIDAIWDGNRYVGAKALTNAIWHLRKQLSPVANGQEIIETVRKSGYRLLIAPEFNPEDVADKPDLLQQTQEQVTRLKRGYRQGLLAAAVLVLLLTGFTTWHLYHDEAHFIPTTKKQLTTATDAELFPNVSPDGRWLVYGSRGNDQSYSLYLKDLNALSDTPKRLTSVNSAEIRAVWSPDGNTLYYPSQHSTTRQCHIMQLTIESGEVTPLAPCNSFNTALDLAPDGDQLAYIWLAEGDESSGIYTLALESLGSQPQRLSCQQDCLHRDRDLAYSPDGRWMAIARRFGNISEDIFLRDLSSQQELRLTTGLEDIRGLSWHHDSERLVFSTENSGVRNGYIVDIDDKQIQPLDVEGMSYPRFIPERSELVYANYIRDHQISLLALDQSIPTTPFSLLNVEYSYRNPSYSASRQRIAYVSNQTGFNEVWSVNTQGGDIRQHTQLKRRVAYPSWSHDGSKIAFLAPDDKNEGNKIHVLNLDTGSIAILATPYLDHNRPSWGWDNETVFANTLDGITEFYLDNRPPKVLSSLNMRLGQSITADKLVFTRLDKAGLWALALEETEAPLSDEPRRSSTTSKLELLLGGDKFNEGYNWVATEKGVYYRANHSDHQLVNFWRFNTNLVTPIIKLPPTVIPRAGSMAYIADSHSLLLTQSQNSKRDVIKLQHRLLL</sequence>
<dbReference type="RefSeq" id="WP_119978387.1">
    <property type="nucleotide sequence ID" value="NZ_BPFB01000008.1"/>
</dbReference>
<dbReference type="InterPro" id="IPR036388">
    <property type="entry name" value="WH-like_DNA-bd_sf"/>
</dbReference>
<accession>A0ABQ4P9M4</accession>
<evidence type="ECO:0000256" key="1">
    <source>
        <dbReference type="ARBA" id="ARBA00009820"/>
    </source>
</evidence>
<dbReference type="PROSITE" id="PS51755">
    <property type="entry name" value="OMPR_PHOB"/>
    <property type="match status" value="1"/>
</dbReference>
<name>A0ABQ4P9M4_9GAMM</name>
<evidence type="ECO:0000313" key="6">
    <source>
        <dbReference type="EMBL" id="GIU44215.1"/>
    </source>
</evidence>
<keyword evidence="7" id="KW-1185">Reference proteome</keyword>
<keyword evidence="4" id="KW-0812">Transmembrane</keyword>
<dbReference type="Proteomes" id="UP000761574">
    <property type="component" value="Unassembled WGS sequence"/>
</dbReference>
<dbReference type="Gene3D" id="2.120.10.30">
    <property type="entry name" value="TolB, C-terminal domain"/>
    <property type="match status" value="2"/>
</dbReference>
<feature type="domain" description="OmpR/PhoB-type" evidence="5">
    <location>
        <begin position="6"/>
        <end position="112"/>
    </location>
</feature>
<dbReference type="InterPro" id="IPR016032">
    <property type="entry name" value="Sig_transdc_resp-reg_C-effctor"/>
</dbReference>
<evidence type="ECO:0000256" key="3">
    <source>
        <dbReference type="PROSITE-ProRule" id="PRU01091"/>
    </source>
</evidence>
<dbReference type="SUPFAM" id="SSF46894">
    <property type="entry name" value="C-terminal effector domain of the bipartite response regulators"/>
    <property type="match status" value="1"/>
</dbReference>
<dbReference type="EMBL" id="BPFB01000008">
    <property type="protein sequence ID" value="GIU44215.1"/>
    <property type="molecule type" value="Genomic_DNA"/>
</dbReference>
<dbReference type="SMART" id="SM00862">
    <property type="entry name" value="Trans_reg_C"/>
    <property type="match status" value="1"/>
</dbReference>
<dbReference type="PANTHER" id="PTHR36842">
    <property type="entry name" value="PROTEIN TOLB HOMOLOG"/>
    <property type="match status" value="1"/>
</dbReference>
<organism evidence="6 7">
    <name type="scientific">Shewanella algidipiscicola</name>
    <dbReference type="NCBI Taxonomy" id="614070"/>
    <lineage>
        <taxon>Bacteria</taxon>
        <taxon>Pseudomonadati</taxon>
        <taxon>Pseudomonadota</taxon>
        <taxon>Gammaproteobacteria</taxon>
        <taxon>Alteromonadales</taxon>
        <taxon>Shewanellaceae</taxon>
        <taxon>Shewanella</taxon>
    </lineage>
</organism>